<dbReference type="Pfam" id="PF02653">
    <property type="entry name" value="BPD_transp_2"/>
    <property type="match status" value="1"/>
</dbReference>
<evidence type="ECO:0000256" key="6">
    <source>
        <dbReference type="SAM" id="Phobius"/>
    </source>
</evidence>
<feature type="transmembrane region" description="Helical" evidence="6">
    <location>
        <begin position="80"/>
        <end position="98"/>
    </location>
</feature>
<dbReference type="InterPro" id="IPR001851">
    <property type="entry name" value="ABC_transp_permease"/>
</dbReference>
<feature type="transmembrane region" description="Helical" evidence="6">
    <location>
        <begin position="9"/>
        <end position="35"/>
    </location>
</feature>
<accession>A0A1H8Z3R8</accession>
<feature type="transmembrane region" description="Helical" evidence="6">
    <location>
        <begin position="238"/>
        <end position="258"/>
    </location>
</feature>
<organism evidence="7 8">
    <name type="scientific">Piscibacillus halophilus</name>
    <dbReference type="NCBI Taxonomy" id="571933"/>
    <lineage>
        <taxon>Bacteria</taxon>
        <taxon>Bacillati</taxon>
        <taxon>Bacillota</taxon>
        <taxon>Bacilli</taxon>
        <taxon>Bacillales</taxon>
        <taxon>Bacillaceae</taxon>
        <taxon>Piscibacillus</taxon>
    </lineage>
</organism>
<feature type="transmembrane region" description="Helical" evidence="6">
    <location>
        <begin position="278"/>
        <end position="301"/>
    </location>
</feature>
<keyword evidence="8" id="KW-1185">Reference proteome</keyword>
<dbReference type="CDD" id="cd06580">
    <property type="entry name" value="TM_PBP1_transp_TpRbsC_like"/>
    <property type="match status" value="1"/>
</dbReference>
<dbReference type="STRING" id="571933.SAMN05216362_101195"/>
<dbReference type="PANTHER" id="PTHR47089">
    <property type="entry name" value="ABC TRANSPORTER, PERMEASE PROTEIN"/>
    <property type="match status" value="1"/>
</dbReference>
<gene>
    <name evidence="7" type="ORF">SAMN05216362_101195</name>
</gene>
<dbReference type="Proteomes" id="UP000199427">
    <property type="component" value="Unassembled WGS sequence"/>
</dbReference>
<evidence type="ECO:0000313" key="7">
    <source>
        <dbReference type="EMBL" id="SEP59139.1"/>
    </source>
</evidence>
<evidence type="ECO:0000256" key="2">
    <source>
        <dbReference type="ARBA" id="ARBA00022475"/>
    </source>
</evidence>
<protein>
    <submittedName>
        <fullName evidence="7">Nucleoside ABC transporter membrane protein</fullName>
    </submittedName>
</protein>
<evidence type="ECO:0000256" key="5">
    <source>
        <dbReference type="ARBA" id="ARBA00023136"/>
    </source>
</evidence>
<reference evidence="7 8" key="1">
    <citation type="submission" date="2016-10" db="EMBL/GenBank/DDBJ databases">
        <authorList>
            <person name="de Groot N.N."/>
        </authorList>
    </citation>
    <scope>NUCLEOTIDE SEQUENCE [LARGE SCALE GENOMIC DNA]</scope>
    <source>
        <strain evidence="7 8">DSM 21633</strain>
    </source>
</reference>
<proteinExistence type="predicted"/>
<feature type="transmembrane region" description="Helical" evidence="6">
    <location>
        <begin position="190"/>
        <end position="208"/>
    </location>
</feature>
<keyword evidence="5 6" id="KW-0472">Membrane</keyword>
<dbReference type="AlphaFoldDB" id="A0A1H8Z3R8"/>
<dbReference type="EMBL" id="FOES01000001">
    <property type="protein sequence ID" value="SEP59139.1"/>
    <property type="molecule type" value="Genomic_DNA"/>
</dbReference>
<dbReference type="OrthoDB" id="45037at2"/>
<dbReference type="GO" id="GO:0022857">
    <property type="term" value="F:transmembrane transporter activity"/>
    <property type="evidence" value="ECO:0007669"/>
    <property type="project" value="InterPro"/>
</dbReference>
<evidence type="ECO:0000313" key="8">
    <source>
        <dbReference type="Proteomes" id="UP000199427"/>
    </source>
</evidence>
<feature type="transmembrane region" description="Helical" evidence="6">
    <location>
        <begin position="321"/>
        <end position="339"/>
    </location>
</feature>
<feature type="transmembrane region" description="Helical" evidence="6">
    <location>
        <begin position="137"/>
        <end position="156"/>
    </location>
</feature>
<dbReference type="PANTHER" id="PTHR47089:SF1">
    <property type="entry name" value="GUANOSINE ABC TRANSPORTER PERMEASE PROTEIN NUPP"/>
    <property type="match status" value="1"/>
</dbReference>
<feature type="transmembrane region" description="Helical" evidence="6">
    <location>
        <begin position="104"/>
        <end position="125"/>
    </location>
</feature>
<feature type="transmembrane region" description="Helical" evidence="6">
    <location>
        <begin position="55"/>
        <end position="73"/>
    </location>
</feature>
<keyword evidence="3 6" id="KW-0812">Transmembrane</keyword>
<dbReference type="GO" id="GO:0005886">
    <property type="term" value="C:plasma membrane"/>
    <property type="evidence" value="ECO:0007669"/>
    <property type="project" value="UniProtKB-SubCell"/>
</dbReference>
<keyword evidence="4 6" id="KW-1133">Transmembrane helix</keyword>
<comment type="subcellular location">
    <subcellularLocation>
        <location evidence="1">Cell membrane</location>
        <topology evidence="1">Multi-pass membrane protein</topology>
    </subcellularLocation>
</comment>
<keyword evidence="2" id="KW-1003">Cell membrane</keyword>
<dbReference type="RefSeq" id="WP_091772139.1">
    <property type="nucleotide sequence ID" value="NZ_CAESCL010000004.1"/>
</dbReference>
<evidence type="ECO:0000256" key="1">
    <source>
        <dbReference type="ARBA" id="ARBA00004651"/>
    </source>
</evidence>
<name>A0A1H8Z3R8_9BACI</name>
<sequence>MKLQKLTGVWIPLVSIFFGLLAGAIIMLLFGYNPVAGYIALWNGAFEEPYYTGETIRLITPYILSGLAVAFAFRTGLLNIGVEGQVLVGWLASVWIGLAFNLPMIIHLPLAIIAAIIAGGLWGFIPGYLKAKFHVHEVIITIMMNYVALYSVNAIIRNVLTDGSERTEHVAETASLKVEWLTQLMPNSNVHAGIILAVGAALFYWYFIEKTKYGFELKAVGYNSYASEYAGMSVKRNIMVSMAISGGFAGLAGAMEGIGNFGYMTLNNGFTNIGFDGIAIALLGGNTAVGVVMAAGLFGVLKNGALNMPLSAGVPHELVDIITALIIFFVAASYMIILFREKLTNIFNNVKTKLQKGRGK</sequence>
<evidence type="ECO:0000256" key="4">
    <source>
        <dbReference type="ARBA" id="ARBA00022989"/>
    </source>
</evidence>
<evidence type="ECO:0000256" key="3">
    <source>
        <dbReference type="ARBA" id="ARBA00022692"/>
    </source>
</evidence>